<dbReference type="PROSITE" id="PS50156">
    <property type="entry name" value="SSD"/>
    <property type="match status" value="1"/>
</dbReference>
<dbReference type="OMA" id="IDRTPCC"/>
<feature type="domain" description="SSD" evidence="9">
    <location>
        <begin position="160"/>
        <end position="298"/>
    </location>
</feature>
<feature type="transmembrane region" description="Helical" evidence="8">
    <location>
        <begin position="133"/>
        <end position="153"/>
    </location>
</feature>
<feature type="transmembrane region" description="Helical" evidence="8">
    <location>
        <begin position="271"/>
        <end position="292"/>
    </location>
</feature>
<dbReference type="AlphaFoldDB" id="A0A9J6GY44"/>
<organism evidence="10 11">
    <name type="scientific">Haemaphysalis longicornis</name>
    <name type="common">Bush tick</name>
    <dbReference type="NCBI Taxonomy" id="44386"/>
    <lineage>
        <taxon>Eukaryota</taxon>
        <taxon>Metazoa</taxon>
        <taxon>Ecdysozoa</taxon>
        <taxon>Arthropoda</taxon>
        <taxon>Chelicerata</taxon>
        <taxon>Arachnida</taxon>
        <taxon>Acari</taxon>
        <taxon>Parasitiformes</taxon>
        <taxon>Ixodida</taxon>
        <taxon>Ixodoidea</taxon>
        <taxon>Ixodidae</taxon>
        <taxon>Haemaphysalinae</taxon>
        <taxon>Haemaphysalis</taxon>
    </lineage>
</organism>
<feature type="transmembrane region" description="Helical" evidence="8">
    <location>
        <begin position="728"/>
        <end position="749"/>
    </location>
</feature>
<dbReference type="SUPFAM" id="SSF82866">
    <property type="entry name" value="Multidrug efflux transporter AcrB transmembrane domain"/>
    <property type="match status" value="2"/>
</dbReference>
<evidence type="ECO:0000256" key="3">
    <source>
        <dbReference type="ARBA" id="ARBA00022989"/>
    </source>
</evidence>
<dbReference type="GO" id="GO:0007224">
    <property type="term" value="P:smoothened signaling pathway"/>
    <property type="evidence" value="ECO:0007669"/>
    <property type="project" value="TreeGrafter"/>
</dbReference>
<feature type="compositionally biased region" description="Polar residues" evidence="7">
    <location>
        <begin position="872"/>
        <end position="881"/>
    </location>
</feature>
<dbReference type="InterPro" id="IPR003392">
    <property type="entry name" value="PTHD_SSD"/>
</dbReference>
<feature type="transmembrane region" description="Helical" evidence="8">
    <location>
        <begin position="756"/>
        <end position="776"/>
    </location>
</feature>
<feature type="region of interest" description="Disordered" evidence="7">
    <location>
        <begin position="850"/>
        <end position="886"/>
    </location>
</feature>
<evidence type="ECO:0000259" key="9">
    <source>
        <dbReference type="PROSITE" id="PS50156"/>
    </source>
</evidence>
<keyword evidence="3 8" id="KW-1133">Transmembrane helix</keyword>
<accession>A0A9J6GY44</accession>
<dbReference type="PANTHER" id="PTHR45951">
    <property type="entry name" value="PROTEIN DISPATCHED-RELATED"/>
    <property type="match status" value="1"/>
</dbReference>
<dbReference type="EMBL" id="JABSTR010000010">
    <property type="protein sequence ID" value="KAH9380373.1"/>
    <property type="molecule type" value="Genomic_DNA"/>
</dbReference>
<evidence type="ECO:0000313" key="11">
    <source>
        <dbReference type="Proteomes" id="UP000821853"/>
    </source>
</evidence>
<dbReference type="Pfam" id="PF02460">
    <property type="entry name" value="Patched"/>
    <property type="match status" value="1"/>
</dbReference>
<comment type="caution">
    <text evidence="10">The sequence shown here is derived from an EMBL/GenBank/DDBJ whole genome shotgun (WGS) entry which is preliminary data.</text>
</comment>
<sequence>MKLSHDCASGAPLCRGVPAECIEHNAVYTILHYLADVDFLAPVAGQGDDEDELMDDWDRGRRGNDSAVPSSSSTPAVVRKPHLSYTSVFLPIAQSTAAMPYFKELEEYGELRDDVTEVVGMELGLKHALFDEYLLHDTVYVALAGAAVLATMWAYTQSFLVTMVTCLAVIFSLGTAYFLYTTVFRITFFPFMNILTLTIAIGIGADDAFIYCKMWGAAKAEKDSGTLVKLVRDTLHHACLSMLVTSVTTAAAFFASCVSSINARTKTTLHSFFFLFAGTAVLASFFFTVTWLPAALIVAEKWCSSTCCLCVPPFGVYLPRLRRFWCCAPVCAALWRLHHSLTEGARVFYDKLLPCIVIRLRWFWLLSLAAVAAGGAVAVFIHPRLRLPESPEFQVLSASHLFERYDLDLKERFWFEKARNRDPFHRLPIRIIWGVLPIDTGDYLDPSNKGTLVFDPTFNVADPASQEWLLAFCKRLRAQSFHRSALGVLFSGCFIETLKSWMERRCVDSFKQADRFPCCESSHFPYPEDVFNLCLRRAIASLHQSPGYYFVPGMAGPRFLRNGTVRAIVLEYDSVYSYSHSFRDMDTFWNRVESWIEQEMRTAPPGLRHGWFTSDLEFYDLQGSLARGTLIAMGVAVAVSFAALLLTTLNLLVSVYAIVTIACIICTTVGALVLMGWRLNVLESTTVSVAIGLAVDFTIHYGVAYRLSPQLDRESSVIQSLSRVGSPVTMAALTSFLAGALMFPSFVLAYLQVGSFLMLVTTVSWLYATFFFQSLLSVAGPQSGQLQLDYPSFRCCCETGGPAPVDKTVYALSESTLSTSSASCPAAIVHSESHELEPLTLTVALNGGGALSRGNNNGTNSKNKKQHKSTRQRSGSLSATAARTHGVRRKVSLPVVNVTFHGEPSPRHVSGATSSSTIVCGADEDIHDDPVV</sequence>
<feature type="transmembrane region" description="Helical" evidence="8">
    <location>
        <begin position="655"/>
        <end position="675"/>
    </location>
</feature>
<keyword evidence="4 8" id="KW-0472">Membrane</keyword>
<comment type="subcellular location">
    <subcellularLocation>
        <location evidence="1">Membrane</location>
        <topology evidence="1">Multi-pass membrane protein</topology>
    </subcellularLocation>
</comment>
<protein>
    <recommendedName>
        <fullName evidence="9">SSD domain-containing protein</fullName>
    </recommendedName>
</protein>
<evidence type="ECO:0000256" key="5">
    <source>
        <dbReference type="ARBA" id="ARBA00023180"/>
    </source>
</evidence>
<keyword evidence="11" id="KW-1185">Reference proteome</keyword>
<keyword evidence="2 8" id="KW-0812">Transmembrane</keyword>
<feature type="compositionally biased region" description="Low complexity" evidence="7">
    <location>
        <begin position="66"/>
        <end position="76"/>
    </location>
</feature>
<evidence type="ECO:0000256" key="4">
    <source>
        <dbReference type="ARBA" id="ARBA00023136"/>
    </source>
</evidence>
<dbReference type="Gene3D" id="1.20.1640.10">
    <property type="entry name" value="Multidrug efflux transporter AcrB transmembrane domain"/>
    <property type="match status" value="2"/>
</dbReference>
<feature type="transmembrane region" description="Helical" evidence="8">
    <location>
        <begin position="362"/>
        <end position="381"/>
    </location>
</feature>
<feature type="compositionally biased region" description="Basic residues" evidence="7">
    <location>
        <begin position="862"/>
        <end position="871"/>
    </location>
</feature>
<dbReference type="PANTHER" id="PTHR45951:SF3">
    <property type="entry name" value="PROTEIN DISPATCHED"/>
    <property type="match status" value="1"/>
</dbReference>
<feature type="transmembrane region" description="Helical" evidence="8">
    <location>
        <begin position="630"/>
        <end position="649"/>
    </location>
</feature>
<evidence type="ECO:0000256" key="8">
    <source>
        <dbReference type="SAM" id="Phobius"/>
    </source>
</evidence>
<evidence type="ECO:0000256" key="7">
    <source>
        <dbReference type="SAM" id="MobiDB-lite"/>
    </source>
</evidence>
<evidence type="ECO:0000313" key="10">
    <source>
        <dbReference type="EMBL" id="KAH9380373.1"/>
    </source>
</evidence>
<dbReference type="Proteomes" id="UP000821853">
    <property type="component" value="Chromosome 8"/>
</dbReference>
<proteinExistence type="inferred from homology"/>
<dbReference type="InterPro" id="IPR000731">
    <property type="entry name" value="SSD"/>
</dbReference>
<dbReference type="VEuPathDB" id="VectorBase:HLOH_063949"/>
<keyword evidence="5" id="KW-0325">Glycoprotein</keyword>
<dbReference type="GO" id="GO:0016020">
    <property type="term" value="C:membrane"/>
    <property type="evidence" value="ECO:0007669"/>
    <property type="project" value="UniProtKB-SubCell"/>
</dbReference>
<reference evidence="10 11" key="1">
    <citation type="journal article" date="2020" name="Cell">
        <title>Large-Scale Comparative Analyses of Tick Genomes Elucidate Their Genetic Diversity and Vector Capacities.</title>
        <authorList>
            <consortium name="Tick Genome and Microbiome Consortium (TIGMIC)"/>
            <person name="Jia N."/>
            <person name="Wang J."/>
            <person name="Shi W."/>
            <person name="Du L."/>
            <person name="Sun Y."/>
            <person name="Zhan W."/>
            <person name="Jiang J.F."/>
            <person name="Wang Q."/>
            <person name="Zhang B."/>
            <person name="Ji P."/>
            <person name="Bell-Sakyi L."/>
            <person name="Cui X.M."/>
            <person name="Yuan T.T."/>
            <person name="Jiang B.G."/>
            <person name="Yang W.F."/>
            <person name="Lam T.T."/>
            <person name="Chang Q.C."/>
            <person name="Ding S.J."/>
            <person name="Wang X.J."/>
            <person name="Zhu J.G."/>
            <person name="Ruan X.D."/>
            <person name="Zhao L."/>
            <person name="Wei J.T."/>
            <person name="Ye R.Z."/>
            <person name="Que T.C."/>
            <person name="Du C.H."/>
            <person name="Zhou Y.H."/>
            <person name="Cheng J.X."/>
            <person name="Dai P.F."/>
            <person name="Guo W.B."/>
            <person name="Han X.H."/>
            <person name="Huang E.J."/>
            <person name="Li L.F."/>
            <person name="Wei W."/>
            <person name="Gao Y.C."/>
            <person name="Liu J.Z."/>
            <person name="Shao H.Z."/>
            <person name="Wang X."/>
            <person name="Wang C.C."/>
            <person name="Yang T.C."/>
            <person name="Huo Q.B."/>
            <person name="Li W."/>
            <person name="Chen H.Y."/>
            <person name="Chen S.E."/>
            <person name="Zhou L.G."/>
            <person name="Ni X.B."/>
            <person name="Tian J.H."/>
            <person name="Sheng Y."/>
            <person name="Liu T."/>
            <person name="Pan Y.S."/>
            <person name="Xia L.Y."/>
            <person name="Li J."/>
            <person name="Zhao F."/>
            <person name="Cao W.C."/>
        </authorList>
    </citation>
    <scope>NUCLEOTIDE SEQUENCE [LARGE SCALE GENOMIC DNA]</scope>
    <source>
        <strain evidence="10">HaeL-2018</strain>
    </source>
</reference>
<dbReference type="OrthoDB" id="193905at2759"/>
<dbReference type="InterPro" id="IPR052081">
    <property type="entry name" value="Dispatched_Hh_regulator"/>
</dbReference>
<dbReference type="GO" id="GO:0022857">
    <property type="term" value="F:transmembrane transporter activity"/>
    <property type="evidence" value="ECO:0007669"/>
    <property type="project" value="TreeGrafter"/>
</dbReference>
<comment type="similarity">
    <text evidence="6">Belongs to the dispatched family.</text>
</comment>
<feature type="transmembrane region" description="Helical" evidence="8">
    <location>
        <begin position="235"/>
        <end position="259"/>
    </location>
</feature>
<feature type="transmembrane region" description="Helical" evidence="8">
    <location>
        <begin position="159"/>
        <end position="180"/>
    </location>
</feature>
<feature type="region of interest" description="Disordered" evidence="7">
    <location>
        <begin position="50"/>
        <end position="76"/>
    </location>
</feature>
<feature type="transmembrane region" description="Helical" evidence="8">
    <location>
        <begin position="187"/>
        <end position="205"/>
    </location>
</feature>
<evidence type="ECO:0000256" key="6">
    <source>
        <dbReference type="ARBA" id="ARBA00038046"/>
    </source>
</evidence>
<evidence type="ECO:0000256" key="1">
    <source>
        <dbReference type="ARBA" id="ARBA00004141"/>
    </source>
</evidence>
<gene>
    <name evidence="10" type="ORF">HPB48_014540</name>
</gene>
<name>A0A9J6GY44_HAELO</name>
<evidence type="ECO:0000256" key="2">
    <source>
        <dbReference type="ARBA" id="ARBA00022692"/>
    </source>
</evidence>